<dbReference type="PANTHER" id="PTHR31157">
    <property type="entry name" value="SCP DOMAIN-CONTAINING PROTEIN"/>
    <property type="match status" value="1"/>
</dbReference>
<evidence type="ECO:0000313" key="3">
    <source>
        <dbReference type="EMBL" id="NIJ14988.1"/>
    </source>
</evidence>
<reference evidence="3 4" key="1">
    <citation type="submission" date="2020-03" db="EMBL/GenBank/DDBJ databases">
        <title>Sequencing the genomes of 1000 actinobacteria strains.</title>
        <authorList>
            <person name="Klenk H.-P."/>
        </authorList>
    </citation>
    <scope>NUCLEOTIDE SEQUENCE [LARGE SCALE GENOMIC DNA]</scope>
    <source>
        <strain evidence="3 4">DSM 45685</strain>
    </source>
</reference>
<comment type="caution">
    <text evidence="3">The sequence shown here is derived from an EMBL/GenBank/DDBJ whole genome shotgun (WGS) entry which is preliminary data.</text>
</comment>
<feature type="region of interest" description="Disordered" evidence="1">
    <location>
        <begin position="37"/>
        <end position="123"/>
    </location>
</feature>
<dbReference type="SUPFAM" id="SSF55797">
    <property type="entry name" value="PR-1-like"/>
    <property type="match status" value="1"/>
</dbReference>
<dbReference type="EMBL" id="JAAOYM010000003">
    <property type="protein sequence ID" value="NIJ14988.1"/>
    <property type="molecule type" value="Genomic_DNA"/>
</dbReference>
<dbReference type="AlphaFoldDB" id="A0A7X5UVK6"/>
<feature type="compositionally biased region" description="Basic and acidic residues" evidence="1">
    <location>
        <begin position="45"/>
        <end position="61"/>
    </location>
</feature>
<evidence type="ECO:0000259" key="2">
    <source>
        <dbReference type="Pfam" id="PF00188"/>
    </source>
</evidence>
<dbReference type="PANTHER" id="PTHR31157:SF1">
    <property type="entry name" value="SCP DOMAIN-CONTAINING PROTEIN"/>
    <property type="match status" value="1"/>
</dbReference>
<dbReference type="InterPro" id="IPR014044">
    <property type="entry name" value="CAP_dom"/>
</dbReference>
<dbReference type="Proteomes" id="UP000545493">
    <property type="component" value="Unassembled WGS sequence"/>
</dbReference>
<accession>A0A7X5UVK6</accession>
<dbReference type="CDD" id="cd05379">
    <property type="entry name" value="CAP_bacterial"/>
    <property type="match status" value="1"/>
</dbReference>
<protein>
    <submittedName>
        <fullName evidence="3">Uncharacterized protein YkwD</fullName>
    </submittedName>
</protein>
<gene>
    <name evidence="3" type="ORF">FHU38_005396</name>
</gene>
<evidence type="ECO:0000313" key="4">
    <source>
        <dbReference type="Proteomes" id="UP000545493"/>
    </source>
</evidence>
<dbReference type="Pfam" id="PF00188">
    <property type="entry name" value="CAP"/>
    <property type="match status" value="1"/>
</dbReference>
<dbReference type="Gene3D" id="3.40.33.10">
    <property type="entry name" value="CAP"/>
    <property type="match status" value="1"/>
</dbReference>
<name>A0A7X5UVK6_9PSEU</name>
<proteinExistence type="predicted"/>
<evidence type="ECO:0000256" key="1">
    <source>
        <dbReference type="SAM" id="MobiDB-lite"/>
    </source>
</evidence>
<feature type="compositionally biased region" description="Low complexity" evidence="1">
    <location>
        <begin position="64"/>
        <end position="109"/>
    </location>
</feature>
<sequence>MSGPSSRLQSLLVMASVLVGVLAAAGSHLLWLRPSDAATESAQPGDREPGAYDSAARRTAESRQATTQAPTTEPTTTTDSSVPGTTQADPTTTTTRRSPLTPPSTTSTPSPEPTTDRPSEPADAVAEVVALVNQERARAGCAAVHVDTSLASAAQQHSDDMARRDYLSHTSPEGERFDERIEDAGYSSPAAENIAMGLSSAEAVMDAWMASDGHRSNILNCDITAIGVGLNASGWYWTQTFGY</sequence>
<dbReference type="InterPro" id="IPR035940">
    <property type="entry name" value="CAP_sf"/>
</dbReference>
<dbReference type="RefSeq" id="WP_390623348.1">
    <property type="nucleotide sequence ID" value="NZ_JAAOYM010000003.1"/>
</dbReference>
<keyword evidence="4" id="KW-1185">Reference proteome</keyword>
<organism evidence="3 4">
    <name type="scientific">Saccharomonospora amisosensis</name>
    <dbReference type="NCBI Taxonomy" id="1128677"/>
    <lineage>
        <taxon>Bacteria</taxon>
        <taxon>Bacillati</taxon>
        <taxon>Actinomycetota</taxon>
        <taxon>Actinomycetes</taxon>
        <taxon>Pseudonocardiales</taxon>
        <taxon>Pseudonocardiaceae</taxon>
        <taxon>Saccharomonospora</taxon>
    </lineage>
</organism>
<feature type="domain" description="SCP" evidence="2">
    <location>
        <begin position="130"/>
        <end position="241"/>
    </location>
</feature>